<sequence length="115" mass="12885">MIKVVTKQKIQKDDVIVLIRKGEIMEEASHWSLKNLIITLNTANQYVTVALYYYNQEGVYNQIQEGMHSIAKLRKTKLSQGKASYQYNAGGKGGKGGEGAIVYPGYYYITMEVAA</sequence>
<protein>
    <submittedName>
        <fullName evidence="1">Uncharacterized protein</fullName>
    </submittedName>
</protein>
<organism evidence="1 2">
    <name type="scientific">Streblomastix strix</name>
    <dbReference type="NCBI Taxonomy" id="222440"/>
    <lineage>
        <taxon>Eukaryota</taxon>
        <taxon>Metamonada</taxon>
        <taxon>Preaxostyla</taxon>
        <taxon>Oxymonadida</taxon>
        <taxon>Streblomastigidae</taxon>
        <taxon>Streblomastix</taxon>
    </lineage>
</organism>
<evidence type="ECO:0000313" key="2">
    <source>
        <dbReference type="Proteomes" id="UP000324800"/>
    </source>
</evidence>
<dbReference type="Proteomes" id="UP000324800">
    <property type="component" value="Unassembled WGS sequence"/>
</dbReference>
<evidence type="ECO:0000313" key="1">
    <source>
        <dbReference type="EMBL" id="KAA6400485.1"/>
    </source>
</evidence>
<dbReference type="AlphaFoldDB" id="A0A5J4X1H9"/>
<accession>A0A5J4X1H9</accession>
<gene>
    <name evidence="1" type="ORF">EZS28_003990</name>
</gene>
<comment type="caution">
    <text evidence="1">The sequence shown here is derived from an EMBL/GenBank/DDBJ whole genome shotgun (WGS) entry which is preliminary data.</text>
</comment>
<reference evidence="1 2" key="1">
    <citation type="submission" date="2019-03" db="EMBL/GenBank/DDBJ databases">
        <title>Single cell metagenomics reveals metabolic interactions within the superorganism composed of flagellate Streblomastix strix and complex community of Bacteroidetes bacteria on its surface.</title>
        <authorList>
            <person name="Treitli S.C."/>
            <person name="Kolisko M."/>
            <person name="Husnik F."/>
            <person name="Keeling P."/>
            <person name="Hampl V."/>
        </authorList>
    </citation>
    <scope>NUCLEOTIDE SEQUENCE [LARGE SCALE GENOMIC DNA]</scope>
    <source>
        <strain evidence="1">ST1C</strain>
    </source>
</reference>
<name>A0A5J4X1H9_9EUKA</name>
<dbReference type="EMBL" id="SNRW01000554">
    <property type="protein sequence ID" value="KAA6400485.1"/>
    <property type="molecule type" value="Genomic_DNA"/>
</dbReference>
<proteinExistence type="predicted"/>